<keyword evidence="5 10" id="KW-0997">Cell inner membrane</keyword>
<gene>
    <name evidence="12" type="ORF">OPS25_11100</name>
</gene>
<comment type="subcellular location">
    <subcellularLocation>
        <location evidence="1">Cell inner membrane</location>
        <topology evidence="1">Single-pass membrane protein</topology>
    </subcellularLocation>
</comment>
<evidence type="ECO:0000256" key="10">
    <source>
        <dbReference type="PIRNR" id="PIRNR006291"/>
    </source>
</evidence>
<dbReference type="InterPro" id="IPR023229">
    <property type="entry name" value="T2SS_M_periplasmic_sf"/>
</dbReference>
<sequence length="159" mass="17864">MKIIIEKYRALTEREQMLVALSGVVILIAILYWGIFAPLNAGLEREQTRLANQQKLLEWVSERANRAQQLRAAAGTPNRFTGSLPQVVNSTTGRFNIAISRMQPQGEELQVWVDQAPFNDVLGWLQEMEKLGIVILNADIAEADEPGQVKIRRLQLGKA</sequence>
<feature type="transmembrane region" description="Helical" evidence="11">
    <location>
        <begin position="17"/>
        <end position="39"/>
    </location>
</feature>
<keyword evidence="6 11" id="KW-0812">Transmembrane</keyword>
<evidence type="ECO:0000256" key="4">
    <source>
        <dbReference type="ARBA" id="ARBA00022475"/>
    </source>
</evidence>
<comment type="function">
    <text evidence="10">Inner membrane component of the type II secretion system required for the energy-dependent secretion of extracellular factors such as proteases and toxins from the periplasm.</text>
</comment>
<dbReference type="PIRSF" id="PIRSF006291">
    <property type="entry name" value="GspM"/>
    <property type="match status" value="1"/>
</dbReference>
<keyword evidence="7 10" id="KW-0653">Protein transport</keyword>
<evidence type="ECO:0000256" key="8">
    <source>
        <dbReference type="ARBA" id="ARBA00022989"/>
    </source>
</evidence>
<evidence type="ECO:0000256" key="3">
    <source>
        <dbReference type="ARBA" id="ARBA00022448"/>
    </source>
</evidence>
<keyword evidence="13" id="KW-1185">Reference proteome</keyword>
<evidence type="ECO:0000313" key="13">
    <source>
        <dbReference type="Proteomes" id="UP001142810"/>
    </source>
</evidence>
<evidence type="ECO:0000256" key="11">
    <source>
        <dbReference type="SAM" id="Phobius"/>
    </source>
</evidence>
<dbReference type="InterPro" id="IPR007690">
    <property type="entry name" value="T2SS_GspM"/>
</dbReference>
<dbReference type="RefSeq" id="WP_265617790.1">
    <property type="nucleotide sequence ID" value="NZ_JAPFRD010000011.1"/>
</dbReference>
<evidence type="ECO:0000256" key="1">
    <source>
        <dbReference type="ARBA" id="ARBA00004377"/>
    </source>
</evidence>
<protein>
    <recommendedName>
        <fullName evidence="10">Type II secretion system protein M</fullName>
        <shortName evidence="10">T2SS protein M</shortName>
    </recommendedName>
    <alternativeName>
        <fullName evidence="10">General secretion pathway protein M</fullName>
    </alternativeName>
</protein>
<dbReference type="Proteomes" id="UP001142810">
    <property type="component" value="Unassembled WGS sequence"/>
</dbReference>
<evidence type="ECO:0000256" key="5">
    <source>
        <dbReference type="ARBA" id="ARBA00022519"/>
    </source>
</evidence>
<dbReference type="Pfam" id="PF04612">
    <property type="entry name" value="T2SSM"/>
    <property type="match status" value="1"/>
</dbReference>
<evidence type="ECO:0000256" key="7">
    <source>
        <dbReference type="ARBA" id="ARBA00022927"/>
    </source>
</evidence>
<reference evidence="12" key="1">
    <citation type="submission" date="2022-11" db="EMBL/GenBank/DDBJ databases">
        <title>Alteromonas sp. nov., isolated from sea water of the Qingdao.</title>
        <authorList>
            <person name="Wang Q."/>
        </authorList>
    </citation>
    <scope>NUCLEOTIDE SEQUENCE</scope>
    <source>
        <strain evidence="12">ASW11-7</strain>
    </source>
</reference>
<comment type="similarity">
    <text evidence="2 10">Belongs to the GSP M family.</text>
</comment>
<accession>A0ABT3P8F0</accession>
<dbReference type="SUPFAM" id="SSF103054">
    <property type="entry name" value="General secretion pathway protein M, EpsM"/>
    <property type="match status" value="1"/>
</dbReference>
<comment type="caution">
    <text evidence="12">The sequence shown here is derived from an EMBL/GenBank/DDBJ whole genome shotgun (WGS) entry which is preliminary data.</text>
</comment>
<evidence type="ECO:0000256" key="2">
    <source>
        <dbReference type="ARBA" id="ARBA00010637"/>
    </source>
</evidence>
<keyword evidence="3 10" id="KW-0813">Transport</keyword>
<organism evidence="12 13">
    <name type="scientific">Alteromonas aquimaris</name>
    <dbReference type="NCBI Taxonomy" id="2998417"/>
    <lineage>
        <taxon>Bacteria</taxon>
        <taxon>Pseudomonadati</taxon>
        <taxon>Pseudomonadota</taxon>
        <taxon>Gammaproteobacteria</taxon>
        <taxon>Alteromonadales</taxon>
        <taxon>Alteromonadaceae</taxon>
        <taxon>Alteromonas/Salinimonas group</taxon>
        <taxon>Alteromonas</taxon>
    </lineage>
</organism>
<name>A0ABT3P8F0_9ALTE</name>
<evidence type="ECO:0000256" key="9">
    <source>
        <dbReference type="ARBA" id="ARBA00023136"/>
    </source>
</evidence>
<proteinExistence type="inferred from homology"/>
<keyword evidence="9 10" id="KW-0472">Membrane</keyword>
<dbReference type="EMBL" id="JAPFRD010000011">
    <property type="protein sequence ID" value="MCW8109042.1"/>
    <property type="molecule type" value="Genomic_DNA"/>
</dbReference>
<keyword evidence="4 10" id="KW-1003">Cell membrane</keyword>
<evidence type="ECO:0000313" key="12">
    <source>
        <dbReference type="EMBL" id="MCW8109042.1"/>
    </source>
</evidence>
<dbReference type="Gene3D" id="3.30.1360.100">
    <property type="entry name" value="General secretion pathway protein M, EpsM"/>
    <property type="match status" value="1"/>
</dbReference>
<evidence type="ECO:0000256" key="6">
    <source>
        <dbReference type="ARBA" id="ARBA00022692"/>
    </source>
</evidence>
<keyword evidence="8 11" id="KW-1133">Transmembrane helix</keyword>